<sequence>MASKSSTEPAHPAPHAVHQEWRTAQNSASYLLPKINSMSEQNPKLKLLDVGAGSGSISATLAQLIPDGHITAIDINPDILPRARAVAEMVGVTKINFEQGDAHKLPYADESFDITICHQILTHSKESWNVLLEMMRVTKAGGIVGAREGDLDTECIWPELPGLLSFHNFAASMMKDRGTSTAGRQLLPWALKTGVARENITLSWHMVLQNERIRERALKSKRMTEDGLNEIIKDYEEWSRREDASIAMMQGEIIIHK</sequence>
<dbReference type="AlphaFoldDB" id="A0A9N9PMR6"/>
<dbReference type="InterPro" id="IPR050447">
    <property type="entry name" value="Erg6_SMT_methyltransf"/>
</dbReference>
<dbReference type="EMBL" id="CAJVRL010000094">
    <property type="protein sequence ID" value="CAG8959944.1"/>
    <property type="molecule type" value="Genomic_DNA"/>
</dbReference>
<dbReference type="Gene3D" id="3.40.50.150">
    <property type="entry name" value="Vaccinia Virus protein VP39"/>
    <property type="match status" value="1"/>
</dbReference>
<evidence type="ECO:0000313" key="6">
    <source>
        <dbReference type="Proteomes" id="UP000696280"/>
    </source>
</evidence>
<dbReference type="Proteomes" id="UP000696280">
    <property type="component" value="Unassembled WGS sequence"/>
</dbReference>
<dbReference type="GO" id="GO:0016126">
    <property type="term" value="P:sterol biosynthetic process"/>
    <property type="evidence" value="ECO:0007669"/>
    <property type="project" value="TreeGrafter"/>
</dbReference>
<dbReference type="PANTHER" id="PTHR44068">
    <property type="entry name" value="ZGC:194242"/>
    <property type="match status" value="1"/>
</dbReference>
<feature type="region of interest" description="Disordered" evidence="3">
    <location>
        <begin position="1"/>
        <end position="20"/>
    </location>
</feature>
<gene>
    <name evidence="5" type="ORF">HYFRA_00012661</name>
</gene>
<keyword evidence="1" id="KW-0808">Transferase</keyword>
<dbReference type="GO" id="GO:0005783">
    <property type="term" value="C:endoplasmic reticulum"/>
    <property type="evidence" value="ECO:0007669"/>
    <property type="project" value="TreeGrafter"/>
</dbReference>
<feature type="domain" description="Methyltransferase" evidence="4">
    <location>
        <begin position="43"/>
        <end position="151"/>
    </location>
</feature>
<comment type="similarity">
    <text evidence="2">Belongs to the class I-like SAM-binding methyltransferase superfamily. Erg6/SMT family.</text>
</comment>
<dbReference type="OrthoDB" id="10017101at2759"/>
<name>A0A9N9PMR6_9HELO</name>
<evidence type="ECO:0000313" key="5">
    <source>
        <dbReference type="EMBL" id="CAG8959944.1"/>
    </source>
</evidence>
<dbReference type="GO" id="GO:0003838">
    <property type="term" value="F:sterol 24-C-methyltransferase activity"/>
    <property type="evidence" value="ECO:0007669"/>
    <property type="project" value="TreeGrafter"/>
</dbReference>
<organism evidence="5 6">
    <name type="scientific">Hymenoscyphus fraxineus</name>
    <dbReference type="NCBI Taxonomy" id="746836"/>
    <lineage>
        <taxon>Eukaryota</taxon>
        <taxon>Fungi</taxon>
        <taxon>Dikarya</taxon>
        <taxon>Ascomycota</taxon>
        <taxon>Pezizomycotina</taxon>
        <taxon>Leotiomycetes</taxon>
        <taxon>Helotiales</taxon>
        <taxon>Helotiaceae</taxon>
        <taxon>Hymenoscyphus</taxon>
    </lineage>
</organism>
<dbReference type="InterPro" id="IPR029063">
    <property type="entry name" value="SAM-dependent_MTases_sf"/>
</dbReference>
<comment type="caution">
    <text evidence="5">The sequence shown here is derived from an EMBL/GenBank/DDBJ whole genome shotgun (WGS) entry which is preliminary data.</text>
</comment>
<dbReference type="PANTHER" id="PTHR44068:SF1">
    <property type="entry name" value="HYPOTHETICAL LOC100005854"/>
    <property type="match status" value="1"/>
</dbReference>
<keyword evidence="6" id="KW-1185">Reference proteome</keyword>
<dbReference type="Pfam" id="PF13847">
    <property type="entry name" value="Methyltransf_31"/>
    <property type="match status" value="1"/>
</dbReference>
<evidence type="ECO:0000256" key="2">
    <source>
        <dbReference type="ARBA" id="ARBA00038188"/>
    </source>
</evidence>
<proteinExistence type="inferred from homology"/>
<dbReference type="CDD" id="cd02440">
    <property type="entry name" value="AdoMet_MTases"/>
    <property type="match status" value="1"/>
</dbReference>
<accession>A0A9N9PMR6</accession>
<evidence type="ECO:0000256" key="3">
    <source>
        <dbReference type="SAM" id="MobiDB-lite"/>
    </source>
</evidence>
<evidence type="ECO:0000259" key="4">
    <source>
        <dbReference type="Pfam" id="PF13847"/>
    </source>
</evidence>
<dbReference type="InterPro" id="IPR025714">
    <property type="entry name" value="Methyltranfer_dom"/>
</dbReference>
<evidence type="ECO:0000256" key="1">
    <source>
        <dbReference type="ARBA" id="ARBA00022679"/>
    </source>
</evidence>
<dbReference type="SUPFAM" id="SSF53335">
    <property type="entry name" value="S-adenosyl-L-methionine-dependent methyltransferases"/>
    <property type="match status" value="1"/>
</dbReference>
<reference evidence="5" key="1">
    <citation type="submission" date="2021-07" db="EMBL/GenBank/DDBJ databases">
        <authorList>
            <person name="Durling M."/>
        </authorList>
    </citation>
    <scope>NUCLEOTIDE SEQUENCE</scope>
</reference>
<protein>
    <recommendedName>
        <fullName evidence="4">Methyltransferase domain-containing protein</fullName>
    </recommendedName>
</protein>